<organism evidence="1 2">
    <name type="scientific">Escallonia herrerae</name>
    <dbReference type="NCBI Taxonomy" id="1293975"/>
    <lineage>
        <taxon>Eukaryota</taxon>
        <taxon>Viridiplantae</taxon>
        <taxon>Streptophyta</taxon>
        <taxon>Embryophyta</taxon>
        <taxon>Tracheophyta</taxon>
        <taxon>Spermatophyta</taxon>
        <taxon>Magnoliopsida</taxon>
        <taxon>eudicotyledons</taxon>
        <taxon>Gunneridae</taxon>
        <taxon>Pentapetalae</taxon>
        <taxon>asterids</taxon>
        <taxon>campanulids</taxon>
        <taxon>Escalloniales</taxon>
        <taxon>Escalloniaceae</taxon>
        <taxon>Escallonia</taxon>
    </lineage>
</organism>
<proteinExistence type="predicted"/>
<sequence length="279" mass="30132">MASTSSLVQLDVLTAAFSVEEGIVHVLYACASQVGYSDVYGCDVLPLLCSKLADSSSDFWSALPLVQALLPALRPSGNGPDLVDDDFSQWKQPFVQHALSQIVATSSSSVYRLLLHCSAGHLSSFSPSHAKAACVLIDLCSGVLAPWMAQVVGKVDLVVELLEDLLGVIQGARYSLGRARAALKYIVLALSGHMDDIMAKYKEVKHQILFLMEILEPFLDPAVTPLKSMIAFGNVSPTLLEKQERTCAIALNVIRTAVRKPAVLPSLESEWRRGSVAPR</sequence>
<dbReference type="PANTHER" id="PTHR35833">
    <property type="entry name" value="GALACTOSE-BINDING DOMAIN-LIKE, ARMADILLO-TYPE FOLD PROTEIN-RELATED"/>
    <property type="match status" value="1"/>
</dbReference>
<dbReference type="AlphaFoldDB" id="A0AA88VU02"/>
<gene>
    <name evidence="1" type="ORF">RJ639_006544</name>
</gene>
<name>A0AA88VU02_9ASTE</name>
<dbReference type="PANTHER" id="PTHR35833:SF1">
    <property type="entry name" value="GALACTOSE-BINDING DOMAIN-CONTAINING PROTEIN"/>
    <property type="match status" value="1"/>
</dbReference>
<keyword evidence="2" id="KW-1185">Reference proteome</keyword>
<evidence type="ECO:0000313" key="1">
    <source>
        <dbReference type="EMBL" id="KAK3015426.1"/>
    </source>
</evidence>
<dbReference type="Proteomes" id="UP001188597">
    <property type="component" value="Unassembled WGS sequence"/>
</dbReference>
<protein>
    <submittedName>
        <fullName evidence="1">Uncharacterized protein</fullName>
    </submittedName>
</protein>
<evidence type="ECO:0000313" key="2">
    <source>
        <dbReference type="Proteomes" id="UP001188597"/>
    </source>
</evidence>
<accession>A0AA88VU02</accession>
<reference evidence="1" key="1">
    <citation type="submission" date="2022-12" db="EMBL/GenBank/DDBJ databases">
        <title>Draft genome assemblies for two species of Escallonia (Escalloniales).</title>
        <authorList>
            <person name="Chanderbali A."/>
            <person name="Dervinis C."/>
            <person name="Anghel I."/>
            <person name="Soltis D."/>
            <person name="Soltis P."/>
            <person name="Zapata F."/>
        </authorList>
    </citation>
    <scope>NUCLEOTIDE SEQUENCE</scope>
    <source>
        <strain evidence="1">UCBG64.0493</strain>
        <tissue evidence="1">Leaf</tissue>
    </source>
</reference>
<dbReference type="EMBL" id="JAVXUP010001146">
    <property type="protein sequence ID" value="KAK3015426.1"/>
    <property type="molecule type" value="Genomic_DNA"/>
</dbReference>
<comment type="caution">
    <text evidence="1">The sequence shown here is derived from an EMBL/GenBank/DDBJ whole genome shotgun (WGS) entry which is preliminary data.</text>
</comment>